<feature type="transmembrane region" description="Helical" evidence="6">
    <location>
        <begin position="421"/>
        <end position="444"/>
    </location>
</feature>
<feature type="transmembrane region" description="Helical" evidence="6">
    <location>
        <begin position="375"/>
        <end position="400"/>
    </location>
</feature>
<evidence type="ECO:0000259" key="7">
    <source>
        <dbReference type="Pfam" id="PF02687"/>
    </source>
</evidence>
<dbReference type="PROSITE" id="PS51257">
    <property type="entry name" value="PROKAR_LIPOPROTEIN"/>
    <property type="match status" value="1"/>
</dbReference>
<organism evidence="9 10">
    <name type="scientific">Salmonirosea aquatica</name>
    <dbReference type="NCBI Taxonomy" id="2654236"/>
    <lineage>
        <taxon>Bacteria</taxon>
        <taxon>Pseudomonadati</taxon>
        <taxon>Bacteroidota</taxon>
        <taxon>Cytophagia</taxon>
        <taxon>Cytophagales</taxon>
        <taxon>Spirosomataceae</taxon>
        <taxon>Salmonirosea</taxon>
    </lineage>
</organism>
<dbReference type="Pfam" id="PF02687">
    <property type="entry name" value="FtsX"/>
    <property type="match status" value="2"/>
</dbReference>
<dbReference type="Pfam" id="PF12704">
    <property type="entry name" value="MacB_PCD"/>
    <property type="match status" value="2"/>
</dbReference>
<evidence type="ECO:0000313" key="9">
    <source>
        <dbReference type="EMBL" id="MPR35214.1"/>
    </source>
</evidence>
<evidence type="ECO:0000256" key="3">
    <source>
        <dbReference type="ARBA" id="ARBA00022692"/>
    </source>
</evidence>
<evidence type="ECO:0000256" key="2">
    <source>
        <dbReference type="ARBA" id="ARBA00022475"/>
    </source>
</evidence>
<dbReference type="EMBL" id="WHLY01000002">
    <property type="protein sequence ID" value="MPR35214.1"/>
    <property type="molecule type" value="Genomic_DNA"/>
</dbReference>
<feature type="transmembrane region" description="Helical" evidence="6">
    <location>
        <begin position="754"/>
        <end position="774"/>
    </location>
</feature>
<keyword evidence="5 6" id="KW-0472">Membrane</keyword>
<keyword evidence="10" id="KW-1185">Reference proteome</keyword>
<feature type="transmembrane region" description="Helical" evidence="6">
    <location>
        <begin position="668"/>
        <end position="693"/>
    </location>
</feature>
<evidence type="ECO:0000256" key="6">
    <source>
        <dbReference type="SAM" id="Phobius"/>
    </source>
</evidence>
<dbReference type="InterPro" id="IPR003838">
    <property type="entry name" value="ABC3_permease_C"/>
</dbReference>
<sequence>MFNNHLKVAFRKISRHKSYTLINAVSLSLGIACAILIFTLVKYHLSFDDFHADQNRIYRIYTEFHGEKVTYNTGVPNPLGEAFRGGYNAAEEVGRIAFLPKRVVSVSPEKKFEEDIAFADPEFLSIFNFPLIQGNPKTALQDRNTVLITDEIAKKYFGTQDPVGQLLRVDDSLLVRITGVLQDLPPNTDFRSQIYIPFSNLQDHSPWMVEKDWWFSVNKEMQCFVRLKPGISAASVNKTILPAISNTYYDKEPAQYFQFRLQPLSDVHFNPELRGKTDKKNLRTFAWIGFFLILTACVNFINLATAQAIGRSREIGVRKALGSRRAPLFWQFITETAVIAGLAMVVALGLAYLALPFVNGWFEIDLTLNLLTDRYLLAFLSVLLLLVVFFSGAYPGLILARFQPLLALKGMPAQRSAGGFSLRKGLVVGQFAISQLLIIGTLIITTQLRYSQQADMGFQKDAIVILPVPDNQKSKLSALGAEFSELSGVENATFFDTPPASEAVGSTSIRFDSRPEAEDFSIAIKSADHQYVPTFKIPILAGRNLNPSDTIREYLLNETAVKALRLASLDDVLGKPATINGRPGTIVGVMKDFHFQSFRAAIEPLCLTTRSESYGSCGINVNLANLGPTLAGLEKVWTTLYPSSIFTYRFMDEEIGRFYKLDNMLLRLIQAFTGIAIFVGCLGLYGLVSFMAAQKTKEIGVRKVLGASNPSILWLFGKEFIRLLLIAFALAAPLAWWVMEGWLNKFVYRVEPGAGIFILAIVITLFVALLTVGFRSLKASRANPIKALRSE</sequence>
<keyword evidence="3 6" id="KW-0812">Transmembrane</keyword>
<evidence type="ECO:0000256" key="5">
    <source>
        <dbReference type="ARBA" id="ARBA00023136"/>
    </source>
</evidence>
<comment type="subcellular location">
    <subcellularLocation>
        <location evidence="1">Cell membrane</location>
        <topology evidence="1">Multi-pass membrane protein</topology>
    </subcellularLocation>
</comment>
<accession>A0A7C9BIX9</accession>
<dbReference type="GO" id="GO:0005886">
    <property type="term" value="C:plasma membrane"/>
    <property type="evidence" value="ECO:0007669"/>
    <property type="project" value="UniProtKB-SubCell"/>
</dbReference>
<feature type="transmembrane region" description="Helical" evidence="6">
    <location>
        <begin position="285"/>
        <end position="309"/>
    </location>
</feature>
<feature type="transmembrane region" description="Helical" evidence="6">
    <location>
        <begin position="720"/>
        <end position="739"/>
    </location>
</feature>
<reference evidence="9 10" key="1">
    <citation type="submission" date="2019-10" db="EMBL/GenBank/DDBJ databases">
        <title>Draft Genome Sequence of Cytophagaceae sp. SJW1-29.</title>
        <authorList>
            <person name="Choi A."/>
        </authorList>
    </citation>
    <scope>NUCLEOTIDE SEQUENCE [LARGE SCALE GENOMIC DNA]</scope>
    <source>
        <strain evidence="9 10">SJW1-29</strain>
    </source>
</reference>
<name>A0A7C9BIX9_9BACT</name>
<dbReference type="PANTHER" id="PTHR30572">
    <property type="entry name" value="MEMBRANE COMPONENT OF TRANSPORTER-RELATED"/>
    <property type="match status" value="1"/>
</dbReference>
<evidence type="ECO:0000313" key="10">
    <source>
        <dbReference type="Proteomes" id="UP000479293"/>
    </source>
</evidence>
<feature type="domain" description="ABC3 transporter permease C-terminal" evidence="7">
    <location>
        <begin position="672"/>
        <end position="784"/>
    </location>
</feature>
<dbReference type="InterPro" id="IPR050250">
    <property type="entry name" value="Macrolide_Exporter_MacB"/>
</dbReference>
<proteinExistence type="predicted"/>
<dbReference type="GO" id="GO:0022857">
    <property type="term" value="F:transmembrane transporter activity"/>
    <property type="evidence" value="ECO:0007669"/>
    <property type="project" value="TreeGrafter"/>
</dbReference>
<feature type="transmembrane region" description="Helical" evidence="6">
    <location>
        <begin position="21"/>
        <end position="41"/>
    </location>
</feature>
<feature type="domain" description="ABC3 transporter permease C-terminal" evidence="7">
    <location>
        <begin position="288"/>
        <end position="404"/>
    </location>
</feature>
<protein>
    <submittedName>
        <fullName evidence="9">FtsX-like permease family protein</fullName>
    </submittedName>
</protein>
<evidence type="ECO:0000259" key="8">
    <source>
        <dbReference type="Pfam" id="PF12704"/>
    </source>
</evidence>
<evidence type="ECO:0000256" key="4">
    <source>
        <dbReference type="ARBA" id="ARBA00022989"/>
    </source>
</evidence>
<dbReference type="Proteomes" id="UP000479293">
    <property type="component" value="Unassembled WGS sequence"/>
</dbReference>
<comment type="caution">
    <text evidence="9">The sequence shown here is derived from an EMBL/GenBank/DDBJ whole genome shotgun (WGS) entry which is preliminary data.</text>
</comment>
<keyword evidence="4 6" id="KW-1133">Transmembrane helix</keyword>
<keyword evidence="2" id="KW-1003">Cell membrane</keyword>
<dbReference type="AlphaFoldDB" id="A0A7C9BIX9"/>
<feature type="domain" description="MacB-like periplasmic core" evidence="8">
    <location>
        <begin position="439"/>
        <end position="601"/>
    </location>
</feature>
<dbReference type="InterPro" id="IPR025857">
    <property type="entry name" value="MacB_PCD"/>
</dbReference>
<evidence type="ECO:0000256" key="1">
    <source>
        <dbReference type="ARBA" id="ARBA00004651"/>
    </source>
</evidence>
<dbReference type="PANTHER" id="PTHR30572:SF18">
    <property type="entry name" value="ABC-TYPE MACROLIDE FAMILY EXPORT SYSTEM PERMEASE COMPONENT 2"/>
    <property type="match status" value="1"/>
</dbReference>
<feature type="domain" description="MacB-like periplasmic core" evidence="8">
    <location>
        <begin position="20"/>
        <end position="240"/>
    </location>
</feature>
<feature type="transmembrane region" description="Helical" evidence="6">
    <location>
        <begin position="329"/>
        <end position="355"/>
    </location>
</feature>
<gene>
    <name evidence="9" type="ORF">GBK04_18125</name>
</gene>